<gene>
    <name evidence="9" type="ORF">JMJ55_27110</name>
</gene>
<keyword evidence="3" id="KW-0597">Phosphoprotein</keyword>
<dbReference type="InterPro" id="IPR000014">
    <property type="entry name" value="PAS"/>
</dbReference>
<accession>A0ABS1VBK5</accession>
<dbReference type="InterPro" id="IPR013656">
    <property type="entry name" value="PAS_4"/>
</dbReference>
<keyword evidence="5" id="KW-0547">Nucleotide-binding</keyword>
<dbReference type="Pfam" id="PF08448">
    <property type="entry name" value="PAS_4"/>
    <property type="match status" value="1"/>
</dbReference>
<protein>
    <recommendedName>
        <fullName evidence="2">histidine kinase</fullName>
        <ecNumber evidence="2">2.7.13.3</ecNumber>
    </recommendedName>
</protein>
<evidence type="ECO:0000256" key="1">
    <source>
        <dbReference type="ARBA" id="ARBA00000085"/>
    </source>
</evidence>
<evidence type="ECO:0000256" key="6">
    <source>
        <dbReference type="ARBA" id="ARBA00022777"/>
    </source>
</evidence>
<evidence type="ECO:0000313" key="9">
    <source>
        <dbReference type="EMBL" id="MBL6459005.1"/>
    </source>
</evidence>
<dbReference type="PANTHER" id="PTHR41523">
    <property type="entry name" value="TWO-COMPONENT SYSTEM SENSOR PROTEIN"/>
    <property type="match status" value="1"/>
</dbReference>
<evidence type="ECO:0000256" key="3">
    <source>
        <dbReference type="ARBA" id="ARBA00022553"/>
    </source>
</evidence>
<dbReference type="InterPro" id="IPR036890">
    <property type="entry name" value="HATPase_C_sf"/>
</dbReference>
<evidence type="ECO:0000256" key="7">
    <source>
        <dbReference type="ARBA" id="ARBA00022840"/>
    </source>
</evidence>
<dbReference type="Pfam" id="PF07536">
    <property type="entry name" value="HWE_HK"/>
    <property type="match status" value="1"/>
</dbReference>
<keyword evidence="10" id="KW-1185">Reference proteome</keyword>
<dbReference type="RefSeq" id="WP_202828739.1">
    <property type="nucleotide sequence ID" value="NZ_JAEUXJ010000023.1"/>
</dbReference>
<dbReference type="Gene3D" id="3.30.565.10">
    <property type="entry name" value="Histidine kinase-like ATPase, C-terminal domain"/>
    <property type="match status" value="1"/>
</dbReference>
<evidence type="ECO:0000313" key="10">
    <source>
        <dbReference type="Proteomes" id="UP000606490"/>
    </source>
</evidence>
<sequence>MPEPTTEDAGPLLILTPSGRDAVTAAELIGRAGITCRTVPDVAALRAAINDSTGAVLVADEALSRPDLAALAQTLAAQLPWSDLPFIVLTRGGVAGRTAVAELGLPEVLGNAVFLERPLNALSLVGAARSVLRARQRQRQLRAHLLGREADAAAARASEAHWRGLFERMHEGFALCELIHDASGQAVDYRYLELNPAFERLTGIRRAYALGRTAGEVLPGVEPPWLGVCARVVETGEPTRQLDHTARPRRWFELHAYRPEPGRFAVLVMDVTERRQTEERQILLTREVDHRAKNVLAVVQAALRLTPRDDPSAYAKAIEGRVAALARAHTLLAAEHWSGADLRALLRHELAAFMDGAVDGPRVALEGEDLMLPPTQAQPLAMALHELTTNAAKYGALSVPAGRLAIRWQLEQGHRLRLRWVESGGPLIAAPPQRNGFGSRVLTGTVRGQLHGSVSLDWTPSGLVCDMEVPLTRETISAD</sequence>
<evidence type="ECO:0000259" key="8">
    <source>
        <dbReference type="SMART" id="SM00911"/>
    </source>
</evidence>
<dbReference type="SMART" id="SM00911">
    <property type="entry name" value="HWE_HK"/>
    <property type="match status" value="1"/>
</dbReference>
<dbReference type="EC" id="2.7.13.3" evidence="2"/>
<feature type="domain" description="Signal transduction histidine kinase HWE region" evidence="8">
    <location>
        <begin position="287"/>
        <end position="369"/>
    </location>
</feature>
<dbReference type="Proteomes" id="UP000606490">
    <property type="component" value="Unassembled WGS sequence"/>
</dbReference>
<reference evidence="9 10" key="1">
    <citation type="submission" date="2021-01" db="EMBL/GenBank/DDBJ databases">
        <title>Belnapia mucosa sp. nov. and Belnapia arida sp. nov., isolated from the Tabernas Desert (Almeria, Spain).</title>
        <authorList>
            <person name="Molina-Menor E."/>
            <person name="Vidal-Verdu A."/>
            <person name="Calonge A."/>
            <person name="Satari L."/>
            <person name="Pereto Magraner J."/>
            <person name="Porcar Miralles M."/>
        </authorList>
    </citation>
    <scope>NUCLEOTIDE SEQUENCE [LARGE SCALE GENOMIC DNA]</scope>
    <source>
        <strain evidence="9 10">T6</strain>
    </source>
</reference>
<evidence type="ECO:0000256" key="4">
    <source>
        <dbReference type="ARBA" id="ARBA00022679"/>
    </source>
</evidence>
<comment type="catalytic activity">
    <reaction evidence="1">
        <text>ATP + protein L-histidine = ADP + protein N-phospho-L-histidine.</text>
        <dbReference type="EC" id="2.7.13.3"/>
    </reaction>
</comment>
<dbReference type="Gene3D" id="3.30.450.20">
    <property type="entry name" value="PAS domain"/>
    <property type="match status" value="1"/>
</dbReference>
<comment type="caution">
    <text evidence="9">The sequence shown here is derived from an EMBL/GenBank/DDBJ whole genome shotgun (WGS) entry which is preliminary data.</text>
</comment>
<dbReference type="EMBL" id="JAEUXJ010000023">
    <property type="protein sequence ID" value="MBL6459005.1"/>
    <property type="molecule type" value="Genomic_DNA"/>
</dbReference>
<keyword evidence="4" id="KW-0808">Transferase</keyword>
<evidence type="ECO:0000256" key="5">
    <source>
        <dbReference type="ARBA" id="ARBA00022741"/>
    </source>
</evidence>
<dbReference type="SUPFAM" id="SSF55785">
    <property type="entry name" value="PYP-like sensor domain (PAS domain)"/>
    <property type="match status" value="1"/>
</dbReference>
<proteinExistence type="predicted"/>
<keyword evidence="6" id="KW-0418">Kinase</keyword>
<keyword evidence="7" id="KW-0067">ATP-binding</keyword>
<dbReference type="InterPro" id="IPR035965">
    <property type="entry name" value="PAS-like_dom_sf"/>
</dbReference>
<dbReference type="NCBIfam" id="TIGR00229">
    <property type="entry name" value="sensory_box"/>
    <property type="match status" value="1"/>
</dbReference>
<name>A0ABS1VBK5_9PROT</name>
<organism evidence="9 10">
    <name type="scientific">Belnapia mucosa</name>
    <dbReference type="NCBI Taxonomy" id="2804532"/>
    <lineage>
        <taxon>Bacteria</taxon>
        <taxon>Pseudomonadati</taxon>
        <taxon>Pseudomonadota</taxon>
        <taxon>Alphaproteobacteria</taxon>
        <taxon>Acetobacterales</taxon>
        <taxon>Roseomonadaceae</taxon>
        <taxon>Belnapia</taxon>
    </lineage>
</organism>
<dbReference type="PANTHER" id="PTHR41523:SF8">
    <property type="entry name" value="ETHYLENE RESPONSE SENSOR PROTEIN"/>
    <property type="match status" value="1"/>
</dbReference>
<evidence type="ECO:0000256" key="2">
    <source>
        <dbReference type="ARBA" id="ARBA00012438"/>
    </source>
</evidence>
<dbReference type="InterPro" id="IPR011102">
    <property type="entry name" value="Sig_transdc_His_kinase_HWE"/>
</dbReference>